<organism evidence="2">
    <name type="scientific">Xanthomonas euroxanthea</name>
    <dbReference type="NCBI Taxonomy" id="2259622"/>
    <lineage>
        <taxon>Bacteria</taxon>
        <taxon>Pseudomonadati</taxon>
        <taxon>Pseudomonadota</taxon>
        <taxon>Gammaproteobacteria</taxon>
        <taxon>Lysobacterales</taxon>
        <taxon>Lysobacteraceae</taxon>
        <taxon>Xanthomonas</taxon>
    </lineage>
</organism>
<dbReference type="KEGG" id="xeu:XSP_003975"/>
<evidence type="ECO:0000313" key="3">
    <source>
        <dbReference type="EMBL" id="CAD1797390.1"/>
    </source>
</evidence>
<feature type="signal peptide" evidence="1">
    <location>
        <begin position="1"/>
        <end position="20"/>
    </location>
</feature>
<gene>
    <name evidence="2" type="ORF">XSP_003975</name>
</gene>
<dbReference type="AlphaFoldDB" id="A0A8E4G937"/>
<sequence length="68" mass="7104">MPTRDALLVAVIAIPAPATAQAQAAVAFDWLHSRNDDAGMLSTAQAGGFVGSMIGPFAQLEPHRTQED</sequence>
<evidence type="ECO:0000313" key="4">
    <source>
        <dbReference type="Proteomes" id="UP000515493"/>
    </source>
</evidence>
<evidence type="ECO:0000313" key="2">
    <source>
        <dbReference type="EMBL" id="CAD0342971.1"/>
    </source>
</evidence>
<dbReference type="GeneID" id="79391270"/>
<evidence type="ECO:0000256" key="1">
    <source>
        <dbReference type="SAM" id="SignalP"/>
    </source>
</evidence>
<accession>A0A8E4G937</accession>
<dbReference type="Proteomes" id="UP000515493">
    <property type="component" value="Chromosome"/>
</dbReference>
<reference evidence="2 4" key="1">
    <citation type="submission" date="2020-07" db="EMBL/GenBank/DDBJ databases">
        <authorList>
            <person name="Teixeira M."/>
        </authorList>
    </citation>
    <scope>NUCLEOTIDE SEQUENCE</scope>
    <source>
        <strain evidence="3">1</strain>
        <strain evidence="2">Xanthomonas sp. CPBF 367</strain>
    </source>
</reference>
<proteinExistence type="predicted"/>
<dbReference type="EMBL" id="LR861803">
    <property type="protein sequence ID" value="CAD1797390.1"/>
    <property type="molecule type" value="Genomic_DNA"/>
</dbReference>
<dbReference type="EMBL" id="LR824641">
    <property type="protein sequence ID" value="CAD0342971.1"/>
    <property type="molecule type" value="Genomic_DNA"/>
</dbReference>
<name>A0A8E4G937_9XANT</name>
<dbReference type="RefSeq" id="WP_119132133.1">
    <property type="nucleotide sequence ID" value="NZ_LR861803.1"/>
</dbReference>
<keyword evidence="1" id="KW-0732">Signal</keyword>
<protein>
    <submittedName>
        <fullName evidence="2">Uncharacterized protein</fullName>
    </submittedName>
</protein>
<feature type="chain" id="PRO_5036263471" evidence="1">
    <location>
        <begin position="21"/>
        <end position="68"/>
    </location>
</feature>